<dbReference type="GO" id="GO:0042597">
    <property type="term" value="C:periplasmic space"/>
    <property type="evidence" value="ECO:0007669"/>
    <property type="project" value="UniProtKB-SubCell"/>
</dbReference>
<feature type="chain" id="PRO_5016486343" description="Thiol:disulfide interchange protein" evidence="7">
    <location>
        <begin position="22"/>
        <end position="245"/>
    </location>
</feature>
<evidence type="ECO:0000256" key="6">
    <source>
        <dbReference type="ARBA" id="ARBA00023284"/>
    </source>
</evidence>
<accession>A0A364NMW5</accession>
<evidence type="ECO:0000256" key="7">
    <source>
        <dbReference type="RuleBase" id="RU364038"/>
    </source>
</evidence>
<evidence type="ECO:0000256" key="4">
    <source>
        <dbReference type="ARBA" id="ARBA00022764"/>
    </source>
</evidence>
<evidence type="ECO:0000256" key="1">
    <source>
        <dbReference type="ARBA" id="ARBA00004418"/>
    </source>
</evidence>
<dbReference type="InterPro" id="IPR051470">
    <property type="entry name" value="Thiol:disulfide_interchange"/>
</dbReference>
<dbReference type="Proteomes" id="UP000250744">
    <property type="component" value="Unassembled WGS sequence"/>
</dbReference>
<reference evidence="10 11" key="1">
    <citation type="submission" date="2018-06" db="EMBL/GenBank/DDBJ databases">
        <title>Nitrincola tibetense sp. nov., isolated from Lake XuguoCo on Tibetan Plateau.</title>
        <authorList>
            <person name="Xing P."/>
        </authorList>
    </citation>
    <scope>NUCLEOTIDE SEQUENCE [LARGE SCALE GENOMIC DNA]</scope>
    <source>
        <strain evidence="11">xg18</strain>
    </source>
</reference>
<dbReference type="Gene3D" id="3.10.450.70">
    <property type="entry name" value="Disulphide bond isomerase, DsbC/G, N-terminal"/>
    <property type="match status" value="1"/>
</dbReference>
<comment type="similarity">
    <text evidence="2 7">Belongs to the thioredoxin family. DsbC subfamily.</text>
</comment>
<evidence type="ECO:0000256" key="2">
    <source>
        <dbReference type="ARBA" id="ARBA00009813"/>
    </source>
</evidence>
<keyword evidence="3 7" id="KW-0732">Signal</keyword>
<proteinExistence type="inferred from homology"/>
<comment type="function">
    <text evidence="7">Required for disulfide bond formation in some periplasmic proteins. Acts by transferring its disulfide bond to other proteins and is reduced in the process.</text>
</comment>
<organism evidence="10 11">
    <name type="scientific">Nitrincola tibetensis</name>
    <dbReference type="NCBI Taxonomy" id="2219697"/>
    <lineage>
        <taxon>Bacteria</taxon>
        <taxon>Pseudomonadati</taxon>
        <taxon>Pseudomonadota</taxon>
        <taxon>Gammaproteobacteria</taxon>
        <taxon>Oceanospirillales</taxon>
        <taxon>Oceanospirillaceae</taxon>
        <taxon>Nitrincola</taxon>
    </lineage>
</organism>
<keyword evidence="5" id="KW-1015">Disulfide bond</keyword>
<dbReference type="InterPro" id="IPR012336">
    <property type="entry name" value="Thioredoxin-like_fold"/>
</dbReference>
<keyword evidence="11" id="KW-1185">Reference proteome</keyword>
<feature type="domain" description="Disulphide bond isomerase DsbC/G N-terminal" evidence="8">
    <location>
        <begin position="21"/>
        <end position="91"/>
    </location>
</feature>
<comment type="caution">
    <text evidence="10">The sequence shown here is derived from an EMBL/GenBank/DDBJ whole genome shotgun (WGS) entry which is preliminary data.</text>
</comment>
<dbReference type="EMBL" id="QKRX01000005">
    <property type="protein sequence ID" value="RAU18364.1"/>
    <property type="molecule type" value="Genomic_DNA"/>
</dbReference>
<evidence type="ECO:0000259" key="9">
    <source>
        <dbReference type="Pfam" id="PF13098"/>
    </source>
</evidence>
<evidence type="ECO:0000313" key="11">
    <source>
        <dbReference type="Proteomes" id="UP000250744"/>
    </source>
</evidence>
<evidence type="ECO:0000256" key="3">
    <source>
        <dbReference type="ARBA" id="ARBA00022729"/>
    </source>
</evidence>
<feature type="signal peptide" evidence="7">
    <location>
        <begin position="1"/>
        <end position="21"/>
    </location>
</feature>
<dbReference type="InterPro" id="IPR036249">
    <property type="entry name" value="Thioredoxin-like_sf"/>
</dbReference>
<feature type="domain" description="Thioredoxin-like fold" evidence="9">
    <location>
        <begin position="115"/>
        <end position="242"/>
    </location>
</feature>
<gene>
    <name evidence="10" type="ORF">DN062_09050</name>
</gene>
<dbReference type="Pfam" id="PF10411">
    <property type="entry name" value="DsbC_N"/>
    <property type="match status" value="1"/>
</dbReference>
<dbReference type="InterPro" id="IPR018950">
    <property type="entry name" value="DiS-bond_isomerase_DsbC/G_N"/>
</dbReference>
<evidence type="ECO:0000256" key="5">
    <source>
        <dbReference type="ARBA" id="ARBA00023157"/>
    </source>
</evidence>
<dbReference type="CDD" id="cd03020">
    <property type="entry name" value="DsbA_DsbC_DsbG"/>
    <property type="match status" value="1"/>
</dbReference>
<keyword evidence="6 7" id="KW-0676">Redox-active center</keyword>
<sequence>MKKSSLAVLLTAIFLSVAVWASDAEETIRSQLNKADARIPVQSIEPAVLEGFYQVTLESGEILYAESTGRYLLVGHLYEIDDTQGLVNLTEQAQNRLRLDALAEVPEADIINYPAEGDRKAHLWVFTDVDCPYCRRMHEEIPALNKMGVEVSYLAFPRGGPNTATYNTMVSIWCGKDGQERNQRMDLVKAGKTITQETCENPVVGQLVMGQKIGVTGTPALVLEDGTLLPGYLPAERLAPMLGLN</sequence>
<keyword evidence="4 7" id="KW-0574">Periplasm</keyword>
<dbReference type="OrthoDB" id="12976at2"/>
<evidence type="ECO:0000313" key="10">
    <source>
        <dbReference type="EMBL" id="RAU18364.1"/>
    </source>
</evidence>
<name>A0A364NMW5_9GAMM</name>
<dbReference type="AlphaFoldDB" id="A0A364NMW5"/>
<dbReference type="InterPro" id="IPR033954">
    <property type="entry name" value="DiS-bond_Isoase_DsbC/G"/>
</dbReference>
<dbReference type="PANTHER" id="PTHR35272:SF3">
    <property type="entry name" value="THIOL:DISULFIDE INTERCHANGE PROTEIN DSBC"/>
    <property type="match status" value="1"/>
</dbReference>
<protein>
    <recommendedName>
        <fullName evidence="7">Thiol:disulfide interchange protein</fullName>
    </recommendedName>
</protein>
<dbReference type="InterPro" id="IPR009094">
    <property type="entry name" value="DiS-bond_isomerase_DsbC/G_N_sf"/>
</dbReference>
<evidence type="ECO:0000259" key="8">
    <source>
        <dbReference type="Pfam" id="PF10411"/>
    </source>
</evidence>
<dbReference type="PANTHER" id="PTHR35272">
    <property type="entry name" value="THIOL:DISULFIDE INTERCHANGE PROTEIN DSBC-RELATED"/>
    <property type="match status" value="1"/>
</dbReference>
<comment type="subcellular location">
    <subcellularLocation>
        <location evidence="1 7">Periplasm</location>
    </subcellularLocation>
</comment>
<dbReference type="SUPFAM" id="SSF52833">
    <property type="entry name" value="Thioredoxin-like"/>
    <property type="match status" value="1"/>
</dbReference>
<dbReference type="Gene3D" id="3.40.30.10">
    <property type="entry name" value="Glutaredoxin"/>
    <property type="match status" value="1"/>
</dbReference>
<dbReference type="SUPFAM" id="SSF54423">
    <property type="entry name" value="DsbC/DsbG N-terminal domain-like"/>
    <property type="match status" value="1"/>
</dbReference>
<dbReference type="Pfam" id="PF13098">
    <property type="entry name" value="Thioredoxin_2"/>
    <property type="match status" value="1"/>
</dbReference>
<dbReference type="RefSeq" id="WP_112159004.1">
    <property type="nucleotide sequence ID" value="NZ_QKRX01000005.1"/>
</dbReference>